<evidence type="ECO:0000256" key="1">
    <source>
        <dbReference type="SAM" id="Phobius"/>
    </source>
</evidence>
<keyword evidence="1" id="KW-0472">Membrane</keyword>
<keyword evidence="1" id="KW-1133">Transmembrane helix</keyword>
<feature type="transmembrane region" description="Helical" evidence="1">
    <location>
        <begin position="6"/>
        <end position="24"/>
    </location>
</feature>
<sequence length="57" mass="6275">MRKNEVFTYTALAFSIGIVLGFLISPAKNGFGNNSGNNIKNYYYNNPLGDNETKPSV</sequence>
<evidence type="ECO:0008006" key="4">
    <source>
        <dbReference type="Google" id="ProtNLM"/>
    </source>
</evidence>
<accession>A0ABY9VPT7</accession>
<gene>
    <name evidence="2" type="ORF">RH061_10575</name>
</gene>
<name>A0ABY9VPT7_9BACI</name>
<protein>
    <recommendedName>
        <fullName evidence="4">YtxH domain-containing protein</fullName>
    </recommendedName>
</protein>
<keyword evidence="3" id="KW-1185">Reference proteome</keyword>
<dbReference type="Proteomes" id="UP001303324">
    <property type="component" value="Chromosome"/>
</dbReference>
<evidence type="ECO:0000313" key="3">
    <source>
        <dbReference type="Proteomes" id="UP001303324"/>
    </source>
</evidence>
<reference evidence="2 3" key="1">
    <citation type="submission" date="2023-09" db="EMBL/GenBank/DDBJ databases">
        <title>Microbial mechanism of fulvic acid promoting antimony reduction mineralization in rice fields.</title>
        <authorList>
            <person name="Chen G."/>
            <person name="Lan J."/>
        </authorList>
    </citation>
    <scope>NUCLEOTIDE SEQUENCE [LARGE SCALE GENOMIC DNA]</scope>
    <source>
        <strain evidence="2 3">PS1</strain>
    </source>
</reference>
<keyword evidence="1" id="KW-0812">Transmembrane</keyword>
<dbReference type="RefSeq" id="WP_311075919.1">
    <property type="nucleotide sequence ID" value="NZ_CP134494.1"/>
</dbReference>
<dbReference type="EMBL" id="CP134494">
    <property type="protein sequence ID" value="WNF24892.1"/>
    <property type="molecule type" value="Genomic_DNA"/>
</dbReference>
<evidence type="ECO:0000313" key="2">
    <source>
        <dbReference type="EMBL" id="WNF24892.1"/>
    </source>
</evidence>
<proteinExistence type="predicted"/>
<organism evidence="2 3">
    <name type="scientific">Mesobacillus jeotgali</name>
    <dbReference type="NCBI Taxonomy" id="129985"/>
    <lineage>
        <taxon>Bacteria</taxon>
        <taxon>Bacillati</taxon>
        <taxon>Bacillota</taxon>
        <taxon>Bacilli</taxon>
        <taxon>Bacillales</taxon>
        <taxon>Bacillaceae</taxon>
        <taxon>Mesobacillus</taxon>
    </lineage>
</organism>